<dbReference type="Pfam" id="PF09684">
    <property type="entry name" value="Tail_P2_I"/>
    <property type="match status" value="1"/>
</dbReference>
<gene>
    <name evidence="1" type="primary">pknD_2</name>
    <name evidence="1" type="ORF">AWB70_03611</name>
</gene>
<dbReference type="CDD" id="cd05819">
    <property type="entry name" value="NHL"/>
    <property type="match status" value="1"/>
</dbReference>
<name>A0A158HNT1_CABCO</name>
<dbReference type="PANTHER" id="PTHR24104:SF25">
    <property type="entry name" value="PROTEIN LIN-41"/>
    <property type="match status" value="1"/>
</dbReference>
<dbReference type="InterPro" id="IPR050952">
    <property type="entry name" value="TRIM-NHL_E3_ligases"/>
</dbReference>
<dbReference type="SUPFAM" id="SSF63829">
    <property type="entry name" value="Calcium-dependent phosphotriesterase"/>
    <property type="match status" value="1"/>
</dbReference>
<dbReference type="Gene3D" id="2.120.10.30">
    <property type="entry name" value="TolB, C-terminal domain"/>
    <property type="match status" value="1"/>
</dbReference>
<dbReference type="InterPro" id="IPR006521">
    <property type="entry name" value="Tail_protein_I"/>
</dbReference>
<evidence type="ECO:0000313" key="2">
    <source>
        <dbReference type="Proteomes" id="UP000054740"/>
    </source>
</evidence>
<accession>A0A158HNT1</accession>
<proteinExistence type="predicted"/>
<organism evidence="1 2">
    <name type="scientific">Caballeronia cordobensis</name>
    <name type="common">Burkholderia cordobensis</name>
    <dbReference type="NCBI Taxonomy" id="1353886"/>
    <lineage>
        <taxon>Bacteria</taxon>
        <taxon>Pseudomonadati</taxon>
        <taxon>Pseudomonadota</taxon>
        <taxon>Betaproteobacteria</taxon>
        <taxon>Burkholderiales</taxon>
        <taxon>Burkholderiaceae</taxon>
        <taxon>Caballeronia</taxon>
    </lineage>
</organism>
<dbReference type="InterPro" id="IPR011042">
    <property type="entry name" value="6-blade_b-propeller_TolB-like"/>
</dbReference>
<sequence>MNTPTRHVLLRDRRHWLGGGSGYALDRDGALTLARVPGPPGGKAVALAGNYPAPREVSGLALGPCGRVFVADTAHDRVLLSEPQCNSQAWLQGFSAPRGLAFGAEALFVADSGNLRVQRLALPALEASSAPVAGLAPTSLALDSEARLVCVDATAGTVRRVSRLGVPDTAFDGAIAASARLAAPLFVAIGANDSVLVSDATHDRVDMFDAGGTYVATFDGPAAWMPGAIAADAARVYIANAADGGILVFDNGGVLQGAVSGWRGPVTALALDAGGDLYIKPGLDDVYLRFAANAAYAAGGQIVAGPFDAGVEREWERAWIECEIPAGTSVVAEVAQAKTPAPAPSASDWATLPGTDALLAPLASGVSERRHIWLRLTLSTDDPRATPVLRQARAATEAEDLRDYLPSTYRRHDPDDVLKHLAQLLRGEFLAVEEQLDDMPLVAAPSFASATSLDWLAQWLALELPRIASDDERRALIARAVSLFARRGSPASIAEFVALHTGIRPAIIESYAERRLWVLGETSQLGFDTRLPPVDPLGMVAPDWLTAPGCCPSSEGEQLVGRAVVGESGPLAAHQIGLPLFASEAYRFCVVVDGYRVASPATLRELCRIVDREKPAHTDYRVQVVMPELRIGLQATVGVDAIVGGPLPAWQLDQARLDEHARLMPPDGAPRVGEALLDGSLQLT</sequence>
<dbReference type="Proteomes" id="UP000054740">
    <property type="component" value="Unassembled WGS sequence"/>
</dbReference>
<dbReference type="PANTHER" id="PTHR24104">
    <property type="entry name" value="E3 UBIQUITIN-PROTEIN LIGASE NHLRC1-RELATED"/>
    <property type="match status" value="1"/>
</dbReference>
<reference evidence="2" key="1">
    <citation type="submission" date="2016-01" db="EMBL/GenBank/DDBJ databases">
        <authorList>
            <person name="Peeters C."/>
        </authorList>
    </citation>
    <scope>NUCLEOTIDE SEQUENCE [LARGE SCALE GENOMIC DNA]</scope>
</reference>
<dbReference type="EC" id="2.7.11.1" evidence="1"/>
<dbReference type="GO" id="GO:0008270">
    <property type="term" value="F:zinc ion binding"/>
    <property type="evidence" value="ECO:0007669"/>
    <property type="project" value="UniProtKB-KW"/>
</dbReference>
<protein>
    <submittedName>
        <fullName evidence="1">Serine/threonine-protein kinase PknD</fullName>
        <ecNumber evidence="1">2.7.11.1</ecNumber>
    </submittedName>
</protein>
<dbReference type="EMBL" id="FCNY02000008">
    <property type="protein sequence ID" value="SAL46015.1"/>
    <property type="molecule type" value="Genomic_DNA"/>
</dbReference>
<keyword evidence="1" id="KW-0808">Transferase</keyword>
<dbReference type="RefSeq" id="WP_053570407.1">
    <property type="nucleotide sequence ID" value="NZ_FCNY02000008.1"/>
</dbReference>
<dbReference type="AlphaFoldDB" id="A0A158HNT1"/>
<keyword evidence="2" id="KW-1185">Reference proteome</keyword>
<evidence type="ECO:0000313" key="1">
    <source>
        <dbReference type="EMBL" id="SAL46015.1"/>
    </source>
</evidence>
<dbReference type="GO" id="GO:0004674">
    <property type="term" value="F:protein serine/threonine kinase activity"/>
    <property type="evidence" value="ECO:0007669"/>
    <property type="project" value="UniProtKB-EC"/>
</dbReference>
<keyword evidence="1" id="KW-0418">Kinase</keyword>
<dbReference type="NCBIfam" id="TIGR02242">
    <property type="entry name" value="tail_TIGR02242"/>
    <property type="match status" value="1"/>
</dbReference>
<dbReference type="InterPro" id="IPR011748">
    <property type="entry name" value="Unchr_phage_tail-like"/>
</dbReference>